<feature type="transmembrane region" description="Helical" evidence="11">
    <location>
        <begin position="12"/>
        <end position="32"/>
    </location>
</feature>
<comment type="caution">
    <text evidence="13">The sequence shown here is derived from an EMBL/GenBank/DDBJ whole genome shotgun (WGS) entry which is preliminary data.</text>
</comment>
<evidence type="ECO:0000256" key="11">
    <source>
        <dbReference type="SAM" id="Phobius"/>
    </source>
</evidence>
<evidence type="ECO:0000256" key="5">
    <source>
        <dbReference type="ARBA" id="ARBA00022519"/>
    </source>
</evidence>
<reference evidence="13 14" key="1">
    <citation type="submission" date="2020-05" db="EMBL/GenBank/DDBJ databases">
        <title>Aquincola sp. isolate from soil.</title>
        <authorList>
            <person name="Han J."/>
            <person name="Kim D.-U."/>
        </authorList>
    </citation>
    <scope>NUCLEOTIDE SEQUENCE [LARGE SCALE GENOMIC DNA]</scope>
    <source>
        <strain evidence="13 14">S2</strain>
    </source>
</reference>
<keyword evidence="5" id="KW-0997">Cell inner membrane</keyword>
<evidence type="ECO:0000259" key="12">
    <source>
        <dbReference type="Pfam" id="PF12019"/>
    </source>
</evidence>
<dbReference type="Proteomes" id="UP000737171">
    <property type="component" value="Unassembled WGS sequence"/>
</dbReference>
<evidence type="ECO:0000256" key="7">
    <source>
        <dbReference type="ARBA" id="ARBA00022989"/>
    </source>
</evidence>
<evidence type="ECO:0000313" key="14">
    <source>
        <dbReference type="Proteomes" id="UP000737171"/>
    </source>
</evidence>
<evidence type="ECO:0000256" key="3">
    <source>
        <dbReference type="ARBA" id="ARBA00022475"/>
    </source>
</evidence>
<comment type="similarity">
    <text evidence="9">Belongs to the GSP H family.</text>
</comment>
<dbReference type="InterPro" id="IPR045584">
    <property type="entry name" value="Pilin-like"/>
</dbReference>
<organism evidence="13 14">
    <name type="scientific">Pseudaquabacterium terrae</name>
    <dbReference type="NCBI Taxonomy" id="2732868"/>
    <lineage>
        <taxon>Bacteria</taxon>
        <taxon>Pseudomonadati</taxon>
        <taxon>Pseudomonadota</taxon>
        <taxon>Betaproteobacteria</taxon>
        <taxon>Burkholderiales</taxon>
        <taxon>Sphaerotilaceae</taxon>
        <taxon>Pseudaquabacterium</taxon>
    </lineage>
</organism>
<dbReference type="InterPro" id="IPR012902">
    <property type="entry name" value="N_methyl_site"/>
</dbReference>
<feature type="domain" description="General secretion pathway GspH" evidence="12">
    <location>
        <begin position="48"/>
        <end position="158"/>
    </location>
</feature>
<keyword evidence="8 11" id="KW-0472">Membrane</keyword>
<dbReference type="Pfam" id="PF12019">
    <property type="entry name" value="GspH"/>
    <property type="match status" value="1"/>
</dbReference>
<protein>
    <recommendedName>
        <fullName evidence="2">Type II secretion system protein H</fullName>
    </recommendedName>
    <alternativeName>
        <fullName evidence="10">General secretion pathway protein H</fullName>
    </alternativeName>
</protein>
<keyword evidence="7 11" id="KW-1133">Transmembrane helix</keyword>
<dbReference type="InterPro" id="IPR022346">
    <property type="entry name" value="T2SS_GspH"/>
</dbReference>
<dbReference type="SUPFAM" id="SSF54523">
    <property type="entry name" value="Pili subunits"/>
    <property type="match status" value="1"/>
</dbReference>
<evidence type="ECO:0000313" key="13">
    <source>
        <dbReference type="EMBL" id="NRF70903.1"/>
    </source>
</evidence>
<dbReference type="EMBL" id="JABRWJ010000009">
    <property type="protein sequence ID" value="NRF70903.1"/>
    <property type="molecule type" value="Genomic_DNA"/>
</dbReference>
<dbReference type="RefSeq" id="WP_173130937.1">
    <property type="nucleotide sequence ID" value="NZ_JABRWJ010000009.1"/>
</dbReference>
<evidence type="ECO:0000256" key="4">
    <source>
        <dbReference type="ARBA" id="ARBA00022481"/>
    </source>
</evidence>
<dbReference type="PROSITE" id="PS00409">
    <property type="entry name" value="PROKAR_NTER_METHYL"/>
    <property type="match status" value="1"/>
</dbReference>
<keyword evidence="3" id="KW-1003">Cell membrane</keyword>
<sequence>MNMRLRRPLRGFTLIEVFVGVAILVIILGLGVPSLRDWMIAQRVSSVASELATDMRFARSDATSGNDGGGVDFKNTANGCYTVFRGTPPRGASCDCTRPAGTVCTGPLLELKTVVLPAGEDVSINASASRVLYATGATLTLVTGAAATSRVVTVDGGGTRKLHVITTTALHHPRVCKPSGSTIPGFQSCP</sequence>
<gene>
    <name evidence="13" type="ORF">HLB44_28245</name>
</gene>
<evidence type="ECO:0000256" key="10">
    <source>
        <dbReference type="ARBA" id="ARBA00030775"/>
    </source>
</evidence>
<dbReference type="Gene3D" id="3.30.700.10">
    <property type="entry name" value="Glycoprotein, Type 4 Pilin"/>
    <property type="match status" value="1"/>
</dbReference>
<keyword evidence="6 11" id="KW-0812">Transmembrane</keyword>
<name>A0ABX2EQM6_9BURK</name>
<evidence type="ECO:0000256" key="9">
    <source>
        <dbReference type="ARBA" id="ARBA00025772"/>
    </source>
</evidence>
<accession>A0ABX2EQM6</accession>
<keyword evidence="14" id="KW-1185">Reference proteome</keyword>
<evidence type="ECO:0000256" key="6">
    <source>
        <dbReference type="ARBA" id="ARBA00022692"/>
    </source>
</evidence>
<evidence type="ECO:0000256" key="2">
    <source>
        <dbReference type="ARBA" id="ARBA00021549"/>
    </source>
</evidence>
<evidence type="ECO:0000256" key="8">
    <source>
        <dbReference type="ARBA" id="ARBA00023136"/>
    </source>
</evidence>
<dbReference type="NCBIfam" id="TIGR02532">
    <property type="entry name" value="IV_pilin_GFxxxE"/>
    <property type="match status" value="1"/>
</dbReference>
<proteinExistence type="inferred from homology"/>
<evidence type="ECO:0000256" key="1">
    <source>
        <dbReference type="ARBA" id="ARBA00004377"/>
    </source>
</evidence>
<keyword evidence="4" id="KW-0488">Methylation</keyword>
<comment type="subcellular location">
    <subcellularLocation>
        <location evidence="1">Cell inner membrane</location>
        <topology evidence="1">Single-pass membrane protein</topology>
    </subcellularLocation>
</comment>